<keyword evidence="1" id="KW-1133">Transmembrane helix</keyword>
<dbReference type="GO" id="GO:0005886">
    <property type="term" value="C:plasma membrane"/>
    <property type="evidence" value="ECO:0007669"/>
    <property type="project" value="TreeGrafter"/>
</dbReference>
<evidence type="ECO:0000313" key="3">
    <source>
        <dbReference type="Proteomes" id="UP001142175"/>
    </source>
</evidence>
<dbReference type="AlphaFoldDB" id="A0A9X2SZ50"/>
<keyword evidence="1" id="KW-0812">Transmembrane</keyword>
<name>A0A9X2SZ50_9BACT</name>
<reference evidence="2" key="1">
    <citation type="submission" date="2022-08" db="EMBL/GenBank/DDBJ databases">
        <authorList>
            <person name="Zhang D."/>
        </authorList>
    </citation>
    <scope>NUCLEOTIDE SEQUENCE</scope>
    <source>
        <strain evidence="2">XJ19-11</strain>
    </source>
</reference>
<evidence type="ECO:0000256" key="1">
    <source>
        <dbReference type="SAM" id="Phobius"/>
    </source>
</evidence>
<proteinExistence type="predicted"/>
<comment type="caution">
    <text evidence="2">The sequence shown here is derived from an EMBL/GenBank/DDBJ whole genome shotgun (WGS) entry which is preliminary data.</text>
</comment>
<feature type="transmembrane region" description="Helical" evidence="1">
    <location>
        <begin position="34"/>
        <end position="52"/>
    </location>
</feature>
<gene>
    <name evidence="2" type="ORF">NU887_14475</name>
</gene>
<dbReference type="PANTHER" id="PTHR32309">
    <property type="entry name" value="TYROSINE-PROTEIN KINASE"/>
    <property type="match status" value="1"/>
</dbReference>
<feature type="transmembrane region" description="Helical" evidence="1">
    <location>
        <begin position="323"/>
        <end position="344"/>
    </location>
</feature>
<keyword evidence="3" id="KW-1185">Reference proteome</keyword>
<evidence type="ECO:0000313" key="2">
    <source>
        <dbReference type="EMBL" id="MCR9016247.1"/>
    </source>
</evidence>
<sequence length="355" mass="40140">MNGQQHILDDKITLKEVILNVRGWISFFLGQWKFFLLAATVGIVLGALVSIFKKPVYHAETTFVLEESDMGGMGQVSGLASLLGINLGSMSGPSGIFQGENIMELYKSDNMLGKTLLSPFDENTLLIDRFIEFNELDKKWKSKVDLASLNFSIPRENFSVTQDSVVKEISKLIREKHLVVEKPNRKLSIIYVTINSKDEAFAKVFNESMVERVNNFYLETKTKKTAENLTILQTQADSVRAVLDENLMEYANMADRIPFPNALIQSATVDSRKKQVDIQAASAVFAEITKNLEIAKVNHRNNSPLIQIIDSPRFPLKSTRIKILKGTVFGAAMMVFVAMVFLYFRRLYRLHIEES</sequence>
<dbReference type="InterPro" id="IPR050445">
    <property type="entry name" value="Bact_polysacc_biosynth/exp"/>
</dbReference>
<organism evidence="2 3">
    <name type="scientific">Aquiflexum gelatinilyticum</name>
    <dbReference type="NCBI Taxonomy" id="2961943"/>
    <lineage>
        <taxon>Bacteria</taxon>
        <taxon>Pseudomonadati</taxon>
        <taxon>Bacteroidota</taxon>
        <taxon>Cytophagia</taxon>
        <taxon>Cytophagales</taxon>
        <taxon>Cyclobacteriaceae</taxon>
        <taxon>Aquiflexum</taxon>
    </lineage>
</organism>
<keyword evidence="1" id="KW-0472">Membrane</keyword>
<dbReference type="Proteomes" id="UP001142175">
    <property type="component" value="Unassembled WGS sequence"/>
</dbReference>
<dbReference type="RefSeq" id="WP_258424100.1">
    <property type="nucleotide sequence ID" value="NZ_JANSUY010000013.1"/>
</dbReference>
<accession>A0A9X2SZ50</accession>
<protein>
    <submittedName>
        <fullName evidence="2">Exopolysaccharide biosynthesis protein</fullName>
    </submittedName>
</protein>
<dbReference type="GO" id="GO:0004713">
    <property type="term" value="F:protein tyrosine kinase activity"/>
    <property type="evidence" value="ECO:0007669"/>
    <property type="project" value="TreeGrafter"/>
</dbReference>
<dbReference type="PANTHER" id="PTHR32309:SF31">
    <property type="entry name" value="CAPSULAR EXOPOLYSACCHARIDE FAMILY"/>
    <property type="match status" value="1"/>
</dbReference>
<dbReference type="EMBL" id="JANSUY010000013">
    <property type="protein sequence ID" value="MCR9016247.1"/>
    <property type="molecule type" value="Genomic_DNA"/>
</dbReference>